<evidence type="ECO:0000256" key="1">
    <source>
        <dbReference type="SAM" id="Phobius"/>
    </source>
</evidence>
<keyword evidence="3" id="KW-1185">Reference proteome</keyword>
<sequence>MAALLASQEIAVGPLVCIQGIFTRVESLKLSQLTRHTSLNHFMLLVSCSAVIRTASDHMNWALLVVFILVIIVIGVAVCFLLKICEVQVS</sequence>
<protein>
    <submittedName>
        <fullName evidence="2">Uncharacterized protein</fullName>
    </submittedName>
</protein>
<gene>
    <name evidence="2" type="primary">Acey_s0040.g215</name>
    <name evidence="2" type="ORF">Y032_0040g215</name>
</gene>
<dbReference type="EMBL" id="JARK01001376">
    <property type="protein sequence ID" value="EYC14459.1"/>
    <property type="molecule type" value="Genomic_DNA"/>
</dbReference>
<evidence type="ECO:0000313" key="3">
    <source>
        <dbReference type="Proteomes" id="UP000024635"/>
    </source>
</evidence>
<feature type="transmembrane region" description="Helical" evidence="1">
    <location>
        <begin position="61"/>
        <end position="82"/>
    </location>
</feature>
<dbReference type="Proteomes" id="UP000024635">
    <property type="component" value="Unassembled WGS sequence"/>
</dbReference>
<proteinExistence type="predicted"/>
<keyword evidence="1" id="KW-1133">Transmembrane helix</keyword>
<keyword evidence="1" id="KW-0812">Transmembrane</keyword>
<dbReference type="AlphaFoldDB" id="A0A016UGJ9"/>
<evidence type="ECO:0000313" key="2">
    <source>
        <dbReference type="EMBL" id="EYC14459.1"/>
    </source>
</evidence>
<keyword evidence="1" id="KW-0472">Membrane</keyword>
<reference evidence="3" key="1">
    <citation type="journal article" date="2015" name="Nat. Genet.">
        <title>The genome and transcriptome of the zoonotic hookworm Ancylostoma ceylanicum identify infection-specific gene families.</title>
        <authorList>
            <person name="Schwarz E.M."/>
            <person name="Hu Y."/>
            <person name="Antoshechkin I."/>
            <person name="Miller M.M."/>
            <person name="Sternberg P.W."/>
            <person name="Aroian R.V."/>
        </authorList>
    </citation>
    <scope>NUCLEOTIDE SEQUENCE</scope>
    <source>
        <strain evidence="3">HY135</strain>
    </source>
</reference>
<organism evidence="2 3">
    <name type="scientific">Ancylostoma ceylanicum</name>
    <dbReference type="NCBI Taxonomy" id="53326"/>
    <lineage>
        <taxon>Eukaryota</taxon>
        <taxon>Metazoa</taxon>
        <taxon>Ecdysozoa</taxon>
        <taxon>Nematoda</taxon>
        <taxon>Chromadorea</taxon>
        <taxon>Rhabditida</taxon>
        <taxon>Rhabditina</taxon>
        <taxon>Rhabditomorpha</taxon>
        <taxon>Strongyloidea</taxon>
        <taxon>Ancylostomatidae</taxon>
        <taxon>Ancylostomatinae</taxon>
        <taxon>Ancylostoma</taxon>
    </lineage>
</organism>
<comment type="caution">
    <text evidence="2">The sequence shown here is derived from an EMBL/GenBank/DDBJ whole genome shotgun (WGS) entry which is preliminary data.</text>
</comment>
<name>A0A016UGJ9_9BILA</name>
<accession>A0A016UGJ9</accession>